<dbReference type="Gene3D" id="2.90.10.30">
    <property type="match status" value="1"/>
</dbReference>
<evidence type="ECO:0000313" key="17">
    <source>
        <dbReference type="EMBL" id="KAH7523682.1"/>
    </source>
</evidence>
<feature type="domain" description="Apple" evidence="16">
    <location>
        <begin position="852"/>
        <end position="932"/>
    </location>
</feature>
<evidence type="ECO:0000256" key="8">
    <source>
        <dbReference type="ARBA" id="ARBA00023180"/>
    </source>
</evidence>
<dbReference type="GO" id="GO:0004674">
    <property type="term" value="F:protein serine/threonine kinase activity"/>
    <property type="evidence" value="ECO:0007669"/>
    <property type="project" value="UniProtKB-EC"/>
</dbReference>
<dbReference type="Pfam" id="PF00954">
    <property type="entry name" value="S_locus_glycop"/>
    <property type="match status" value="3"/>
</dbReference>
<dbReference type="SMART" id="SM00181">
    <property type="entry name" value="EGF"/>
    <property type="match status" value="2"/>
</dbReference>
<dbReference type="SMART" id="SM00108">
    <property type="entry name" value="B_lectin"/>
    <property type="match status" value="3"/>
</dbReference>
<dbReference type="InterPro" id="IPR003609">
    <property type="entry name" value="Pan_app"/>
</dbReference>
<evidence type="ECO:0000259" key="15">
    <source>
        <dbReference type="PROSITE" id="PS50927"/>
    </source>
</evidence>
<evidence type="ECO:0000256" key="2">
    <source>
        <dbReference type="ARBA" id="ARBA00012513"/>
    </source>
</evidence>
<dbReference type="PANTHER" id="PTHR47974">
    <property type="entry name" value="OS07G0415500 PROTEIN"/>
    <property type="match status" value="1"/>
</dbReference>
<dbReference type="EMBL" id="JAEACU010000006">
    <property type="protein sequence ID" value="KAH7523682.1"/>
    <property type="molecule type" value="Genomic_DNA"/>
</dbReference>
<comment type="subcellular location">
    <subcellularLocation>
        <location evidence="1">Membrane</location>
        <topology evidence="1">Single-pass membrane protein</topology>
    </subcellularLocation>
</comment>
<dbReference type="InterPro" id="IPR036426">
    <property type="entry name" value="Bulb-type_lectin_dom_sf"/>
</dbReference>
<dbReference type="PROSITE" id="PS50026">
    <property type="entry name" value="EGF_3"/>
    <property type="match status" value="1"/>
</dbReference>
<dbReference type="Pfam" id="PF01453">
    <property type="entry name" value="B_lectin"/>
    <property type="match status" value="3"/>
</dbReference>
<keyword evidence="5 12" id="KW-1133">Transmembrane helix</keyword>
<feature type="transmembrane region" description="Helical" evidence="12">
    <location>
        <begin position="460"/>
        <end position="481"/>
    </location>
</feature>
<dbReference type="InterPro" id="IPR000742">
    <property type="entry name" value="EGF"/>
</dbReference>
<feature type="transmembrane region" description="Helical" evidence="12">
    <location>
        <begin position="973"/>
        <end position="998"/>
    </location>
</feature>
<dbReference type="PROSITE" id="PS50927">
    <property type="entry name" value="BULB_LECTIN"/>
    <property type="match status" value="3"/>
</dbReference>
<sequence length="1353" mass="152981">MDSAMAFISNLLVLHILCLSTSYPFSSSMPDTLGEGLSLSIDKPSDVLTSREGVFTAGFFPVGDNAYCFAIWFSEPSYYNDDNRAVVWMANRDSPVNGRRSKLTLLKTGNLILTDAGKATVWSTGTASLSLTRLQLYNSGNLVLFSSEGVVLWQSFDWPADTLLTEQPLTRSVELVSSRSPTNLSSGFYKLFFDNNNVLTLLYDGIEISSVYWPYPWLISTDAGRSTYNNSRIAILDSFGNFTSSDDFTFVSADYGVRMQRRLKIEYDGNLRLYSRKNAGERWVFSWEAYPRTCNIHGICGANSICNYVPGGRECSCIPGYKLRNQTDWSYGCEPQFKLSCNKNESKFLPLDSVEYYGYDYGFFPNYTISECEDLCLQLCNCMGFQFTFYEDNGYSNCYPKTMLLNGYRAASFPGTLYLRLPKTFLLSDSNISSLNCLGQGIKQLDRMYTKGHTNEFVQFMLWFACGLGGFEVLCFLLVWVRSGKTLILRQDSTVIDSVSPCQSAKRYNIPDEEYMACLFIFFSVLLLTICSAFSSSNSDTLREGAFLSVEKQDDVLVSSNGIFSAGFHPVGQNAYCFAIWFNHPLYNYQNGTSRTVVWMANRDEPVYEKVSKLLLQKDGNLVLTDAGRLVIWATDTASLSPAFLYLHDNGNLVLNNSKGVLWQSFDSPTDTLLPLQLFTKSTKLVSSRSESNFSTGFYTFSFSDNNLLNLIFDNSEVSSVYWPPPWLVSWEAGRSTYNNSRVAMLNSLGNFSSSDDFTFLATDYGSILQRRLRMDYDGNIRLYSRTNNGAEWYVSWEAIPDPCTINGICGVNGLCTYDYSSGRKCSCLPGYKMKNRTDWTKGCEPKFNPSCNRNDSKFIRLFSVEFYGYDYGFFPNYTLSQCEELCSSLCNCKGFQYSFFNTGIINCYPKTLLLNGYRTPSFFGDLYLRLPKSYHLPQEKTLEEFSLECSNVTAQELNRTYSKKHENQSVKLLLWFVTGVGGFQLICFVSVWSFLFIRKQREARKTENRELVSWVRENIKGSSSDVIEPSLEKIMDPSMGEQCDMMKMAKLLVVAMKCVEEEKGGFQAVGDNVYCFAVWFKNHPGDPNISEVVWMANRDVPVNGKRSKLSLLKSGKLVLTDANRTVVWATDTFSYLSVSLHLNDLGNLVLTNSEHVVLRQSFDSPTDTLLPLQPLTRTTKLVSSRSQSNVSSGFYTFYFDNNNLLSLLFDNQNISSVYWPSPWLVSWEAGRSTYNSSRVAILNSLGNFSSSDDLTFLSTEYGSLMQRRLKVDYDGNVRLYSRKKAGDEWSVSWQAFSEPCQIHGICGPNGLCSYVPGSGKRKCSLPGYEIVNHTDWSFGCQPTFKFESCSSK</sequence>
<evidence type="ECO:0000256" key="7">
    <source>
        <dbReference type="ARBA" id="ARBA00023157"/>
    </source>
</evidence>
<evidence type="ECO:0000259" key="16">
    <source>
        <dbReference type="PROSITE" id="PS50948"/>
    </source>
</evidence>
<evidence type="ECO:0000256" key="11">
    <source>
        <dbReference type="PROSITE-ProRule" id="PRU00076"/>
    </source>
</evidence>
<evidence type="ECO:0000256" key="9">
    <source>
        <dbReference type="ARBA" id="ARBA00047899"/>
    </source>
</evidence>
<keyword evidence="4 13" id="KW-0732">Signal</keyword>
<dbReference type="CDD" id="cd00028">
    <property type="entry name" value="B_lectin"/>
    <property type="match status" value="2"/>
</dbReference>
<dbReference type="GO" id="GO:0016020">
    <property type="term" value="C:membrane"/>
    <property type="evidence" value="ECO:0007669"/>
    <property type="project" value="UniProtKB-SubCell"/>
</dbReference>
<proteinExistence type="predicted"/>
<dbReference type="InterPro" id="IPR001480">
    <property type="entry name" value="Bulb-type_lectin_dom"/>
</dbReference>
<comment type="caution">
    <text evidence="17">The sequence shown here is derived from an EMBL/GenBank/DDBJ whole genome shotgun (WGS) entry which is preliminary data.</text>
</comment>
<dbReference type="InterPro" id="IPR000858">
    <property type="entry name" value="S_locus_glycoprot_dom"/>
</dbReference>
<evidence type="ECO:0000256" key="12">
    <source>
        <dbReference type="SAM" id="Phobius"/>
    </source>
</evidence>
<evidence type="ECO:0000256" key="4">
    <source>
        <dbReference type="ARBA" id="ARBA00022729"/>
    </source>
</evidence>
<evidence type="ECO:0000256" key="5">
    <source>
        <dbReference type="ARBA" id="ARBA00022989"/>
    </source>
</evidence>
<evidence type="ECO:0000313" key="18">
    <source>
        <dbReference type="Proteomes" id="UP000813462"/>
    </source>
</evidence>
<organism evidence="17 18">
    <name type="scientific">Ziziphus jujuba var. spinosa</name>
    <dbReference type="NCBI Taxonomy" id="714518"/>
    <lineage>
        <taxon>Eukaryota</taxon>
        <taxon>Viridiplantae</taxon>
        <taxon>Streptophyta</taxon>
        <taxon>Embryophyta</taxon>
        <taxon>Tracheophyta</taxon>
        <taxon>Spermatophyta</taxon>
        <taxon>Magnoliopsida</taxon>
        <taxon>eudicotyledons</taxon>
        <taxon>Gunneridae</taxon>
        <taxon>Pentapetalae</taxon>
        <taxon>rosids</taxon>
        <taxon>fabids</taxon>
        <taxon>Rosales</taxon>
        <taxon>Rhamnaceae</taxon>
        <taxon>Paliureae</taxon>
        <taxon>Ziziphus</taxon>
    </lineage>
</organism>
<protein>
    <recommendedName>
        <fullName evidence="2">non-specific serine/threonine protein kinase</fullName>
        <ecNumber evidence="2">2.7.11.1</ecNumber>
    </recommendedName>
</protein>
<feature type="chain" id="PRO_5037493960" description="non-specific serine/threonine protein kinase" evidence="13">
    <location>
        <begin position="29"/>
        <end position="1353"/>
    </location>
</feature>
<dbReference type="SMART" id="SM00473">
    <property type="entry name" value="PAN_AP"/>
    <property type="match status" value="2"/>
</dbReference>
<evidence type="ECO:0000256" key="1">
    <source>
        <dbReference type="ARBA" id="ARBA00004167"/>
    </source>
</evidence>
<keyword evidence="3 12" id="KW-0812">Transmembrane</keyword>
<feature type="domain" description="Bulb-type lectin" evidence="15">
    <location>
        <begin position="554"/>
        <end position="668"/>
    </location>
</feature>
<comment type="catalytic activity">
    <reaction evidence="9">
        <text>L-threonyl-[protein] + ATP = O-phospho-L-threonyl-[protein] + ADP + H(+)</text>
        <dbReference type="Rhea" id="RHEA:46608"/>
        <dbReference type="Rhea" id="RHEA-COMP:11060"/>
        <dbReference type="Rhea" id="RHEA-COMP:11605"/>
        <dbReference type="ChEBI" id="CHEBI:15378"/>
        <dbReference type="ChEBI" id="CHEBI:30013"/>
        <dbReference type="ChEBI" id="CHEBI:30616"/>
        <dbReference type="ChEBI" id="CHEBI:61977"/>
        <dbReference type="ChEBI" id="CHEBI:456216"/>
        <dbReference type="EC" id="2.7.11.1"/>
    </reaction>
</comment>
<feature type="domain" description="Bulb-type lectin" evidence="15">
    <location>
        <begin position="1038"/>
        <end position="1164"/>
    </location>
</feature>
<evidence type="ECO:0000256" key="6">
    <source>
        <dbReference type="ARBA" id="ARBA00023136"/>
    </source>
</evidence>
<keyword evidence="7" id="KW-1015">Disulfide bond</keyword>
<feature type="domain" description="Bulb-type lectin" evidence="15">
    <location>
        <begin position="30"/>
        <end position="157"/>
    </location>
</feature>
<dbReference type="FunFam" id="2.90.10.30:FF:000003">
    <property type="entry name" value="Os04g0303100 protein"/>
    <property type="match status" value="3"/>
</dbReference>
<evidence type="ECO:0000259" key="14">
    <source>
        <dbReference type="PROSITE" id="PS50026"/>
    </source>
</evidence>
<comment type="caution">
    <text evidence="11">Lacks conserved residue(s) required for the propagation of feature annotation.</text>
</comment>
<feature type="domain" description="EGF-like" evidence="14">
    <location>
        <begin position="800"/>
        <end position="838"/>
    </location>
</feature>
<gene>
    <name evidence="17" type="ORF">FEM48_Zijuj06G0037700</name>
</gene>
<feature type="transmembrane region" description="Helical" evidence="12">
    <location>
        <begin position="515"/>
        <end position="535"/>
    </location>
</feature>
<dbReference type="PROSITE" id="PS50948">
    <property type="entry name" value="PAN"/>
    <property type="match status" value="2"/>
</dbReference>
<name>A0A978V6Z7_ZIZJJ</name>
<dbReference type="CDD" id="cd00053">
    <property type="entry name" value="EGF"/>
    <property type="match status" value="1"/>
</dbReference>
<dbReference type="PANTHER" id="PTHR47974:SF3">
    <property type="entry name" value="RECEPTOR-LIKE SERINE_THREONINE-PROTEIN KINASE"/>
    <property type="match status" value="1"/>
</dbReference>
<dbReference type="CDD" id="cd01098">
    <property type="entry name" value="PAN_AP_plant"/>
    <property type="match status" value="2"/>
</dbReference>
<reference evidence="17" key="1">
    <citation type="journal article" date="2021" name="Front. Plant Sci.">
        <title>Chromosome-Scale Genome Assembly for Chinese Sour Jujube and Insights Into Its Genome Evolution and Domestication Signature.</title>
        <authorList>
            <person name="Shen L.-Y."/>
            <person name="Luo H."/>
            <person name="Wang X.-L."/>
            <person name="Wang X.-M."/>
            <person name="Qiu X.-J."/>
            <person name="Liu H."/>
            <person name="Zhou S.-S."/>
            <person name="Jia K.-H."/>
            <person name="Nie S."/>
            <person name="Bao Y.-T."/>
            <person name="Zhang R.-G."/>
            <person name="Yun Q.-Z."/>
            <person name="Chai Y.-H."/>
            <person name="Lu J.-Y."/>
            <person name="Li Y."/>
            <person name="Zhao S.-W."/>
            <person name="Mao J.-F."/>
            <person name="Jia S.-G."/>
            <person name="Mao Y.-M."/>
        </authorList>
    </citation>
    <scope>NUCLEOTIDE SEQUENCE</scope>
    <source>
        <strain evidence="17">AT0</strain>
        <tissue evidence="17">Leaf</tissue>
    </source>
</reference>
<feature type="signal peptide" evidence="13">
    <location>
        <begin position="1"/>
        <end position="28"/>
    </location>
</feature>
<keyword evidence="11" id="KW-0245">EGF-like domain</keyword>
<dbReference type="EC" id="2.7.11.1" evidence="2"/>
<dbReference type="GO" id="GO:0048544">
    <property type="term" value="P:recognition of pollen"/>
    <property type="evidence" value="ECO:0007669"/>
    <property type="project" value="InterPro"/>
</dbReference>
<evidence type="ECO:0000256" key="13">
    <source>
        <dbReference type="SAM" id="SignalP"/>
    </source>
</evidence>
<evidence type="ECO:0000256" key="10">
    <source>
        <dbReference type="ARBA" id="ARBA00048679"/>
    </source>
</evidence>
<dbReference type="Gene3D" id="2.90.10.10">
    <property type="entry name" value="Bulb-type lectin domain"/>
    <property type="match status" value="2"/>
</dbReference>
<dbReference type="SUPFAM" id="SSF51110">
    <property type="entry name" value="alpha-D-mannose-specific plant lectins"/>
    <property type="match status" value="3"/>
</dbReference>
<evidence type="ECO:0000256" key="3">
    <source>
        <dbReference type="ARBA" id="ARBA00022692"/>
    </source>
</evidence>
<dbReference type="FunFam" id="2.90.10.10:FF:000017">
    <property type="entry name" value="Putative receptor protein kinase ZmPK1"/>
    <property type="match status" value="1"/>
</dbReference>
<keyword evidence="8" id="KW-0325">Glycoprotein</keyword>
<dbReference type="Proteomes" id="UP000813462">
    <property type="component" value="Unassembled WGS sequence"/>
</dbReference>
<comment type="catalytic activity">
    <reaction evidence="10">
        <text>L-seryl-[protein] + ATP = O-phospho-L-seryl-[protein] + ADP + H(+)</text>
        <dbReference type="Rhea" id="RHEA:17989"/>
        <dbReference type="Rhea" id="RHEA-COMP:9863"/>
        <dbReference type="Rhea" id="RHEA-COMP:11604"/>
        <dbReference type="ChEBI" id="CHEBI:15378"/>
        <dbReference type="ChEBI" id="CHEBI:29999"/>
        <dbReference type="ChEBI" id="CHEBI:30616"/>
        <dbReference type="ChEBI" id="CHEBI:83421"/>
        <dbReference type="ChEBI" id="CHEBI:456216"/>
        <dbReference type="EC" id="2.7.11.1"/>
    </reaction>
</comment>
<keyword evidence="6 12" id="KW-0472">Membrane</keyword>
<accession>A0A978V6Z7</accession>
<feature type="domain" description="Apple" evidence="16">
    <location>
        <begin position="341"/>
        <end position="422"/>
    </location>
</feature>